<name>A0ABX1DHH4_9HYPH</name>
<comment type="caution">
    <text evidence="1">The sequence shown here is derived from an EMBL/GenBank/DDBJ whole genome shotgun (WGS) entry which is preliminary data.</text>
</comment>
<keyword evidence="2" id="KW-1185">Reference proteome</keyword>
<evidence type="ECO:0000313" key="2">
    <source>
        <dbReference type="Proteomes" id="UP000704467"/>
    </source>
</evidence>
<protein>
    <submittedName>
        <fullName evidence="1">Uncharacterized protein</fullName>
    </submittedName>
</protein>
<reference evidence="1 2" key="1">
    <citation type="submission" date="2020-03" db="EMBL/GenBank/DDBJ databases">
        <title>Whole genome sequencing of clinical and environmental type strains of Ochrobactrum.</title>
        <authorList>
            <person name="Dharne M."/>
        </authorList>
    </citation>
    <scope>NUCLEOTIDE SEQUENCE [LARGE SCALE GENOMIC DNA]</scope>
    <source>
        <strain evidence="1 2">CIP 109452</strain>
    </source>
</reference>
<organism evidence="1 2">
    <name type="scientific">Brucella haematophila</name>
    <dbReference type="NCBI Taxonomy" id="419474"/>
    <lineage>
        <taxon>Bacteria</taxon>
        <taxon>Pseudomonadati</taxon>
        <taxon>Pseudomonadota</taxon>
        <taxon>Alphaproteobacteria</taxon>
        <taxon>Hyphomicrobiales</taxon>
        <taxon>Brucellaceae</taxon>
        <taxon>Brucella/Ochrobactrum group</taxon>
        <taxon>Brucella</taxon>
    </lineage>
</organism>
<proteinExistence type="predicted"/>
<evidence type="ECO:0000313" key="1">
    <source>
        <dbReference type="EMBL" id="NKC02389.1"/>
    </source>
</evidence>
<dbReference type="Proteomes" id="UP000704467">
    <property type="component" value="Unassembled WGS sequence"/>
</dbReference>
<dbReference type="EMBL" id="JAAVLN010000001">
    <property type="protein sequence ID" value="NKC02389.1"/>
    <property type="molecule type" value="Genomic_DNA"/>
</dbReference>
<gene>
    <name evidence="1" type="ORF">HED55_00295</name>
</gene>
<accession>A0ABX1DHH4</accession>
<sequence>MGFGIFEESNHAPLNAANDAEYIAVRRLRSTSGNQCVECSGATITGPETTRTDTPHGSSNFYNARSGLDACKQIIRDWTRDRQRDALGGVVGGADI</sequence>